<sequence length="99" mass="10840">MAKNDTIHVRVDENVKINAEQTLALLGLTISEAVNMMLCQVNLTGGLPFQVKLPAPENIIVNSKADIERKLNEAEQDISNGNVLSSDTTFDALEKKYAL</sequence>
<proteinExistence type="inferred from homology"/>
<dbReference type="InterPro" id="IPR007337">
    <property type="entry name" value="RelB/DinJ"/>
</dbReference>
<evidence type="ECO:0000256" key="1">
    <source>
        <dbReference type="ARBA" id="ARBA00010562"/>
    </source>
</evidence>
<accession>A0A1M7GPN2</accession>
<keyword evidence="2" id="KW-1277">Toxin-antitoxin system</keyword>
<dbReference type="PANTHER" id="PTHR38781">
    <property type="entry name" value="ANTITOXIN DINJ-RELATED"/>
    <property type="match status" value="1"/>
</dbReference>
<evidence type="ECO:0000256" key="2">
    <source>
        <dbReference type="ARBA" id="ARBA00022649"/>
    </source>
</evidence>
<dbReference type="Gene3D" id="1.10.1220.10">
    <property type="entry name" value="Met repressor-like"/>
    <property type="match status" value="1"/>
</dbReference>
<dbReference type="GO" id="GO:0006351">
    <property type="term" value="P:DNA-templated transcription"/>
    <property type="evidence" value="ECO:0007669"/>
    <property type="project" value="TreeGrafter"/>
</dbReference>
<dbReference type="RefSeq" id="WP_072948199.1">
    <property type="nucleotide sequence ID" value="NZ_FRCT01000001.1"/>
</dbReference>
<dbReference type="Proteomes" id="UP000184394">
    <property type="component" value="Unassembled WGS sequence"/>
</dbReference>
<dbReference type="InterPro" id="IPR013321">
    <property type="entry name" value="Arc_rbn_hlx_hlx"/>
</dbReference>
<protein>
    <submittedName>
        <fullName evidence="3">DNA-damage-inducible protein J</fullName>
    </submittedName>
</protein>
<reference evidence="3 4" key="1">
    <citation type="submission" date="2016-11" db="EMBL/GenBank/DDBJ databases">
        <authorList>
            <person name="Jaros S."/>
            <person name="Januszkiewicz K."/>
            <person name="Wedrychowicz H."/>
        </authorList>
    </citation>
    <scope>NUCLEOTIDE SEQUENCE [LARGE SCALE GENOMIC DNA]</scope>
    <source>
        <strain evidence="3 4">Y1</strain>
    </source>
</reference>
<dbReference type="PANTHER" id="PTHR38781:SF1">
    <property type="entry name" value="ANTITOXIN DINJ-RELATED"/>
    <property type="match status" value="1"/>
</dbReference>
<dbReference type="EMBL" id="FRCT01000001">
    <property type="protein sequence ID" value="SHM18354.1"/>
    <property type="molecule type" value="Genomic_DNA"/>
</dbReference>
<dbReference type="GO" id="GO:0006355">
    <property type="term" value="P:regulation of DNA-templated transcription"/>
    <property type="evidence" value="ECO:0007669"/>
    <property type="project" value="InterPro"/>
</dbReference>
<gene>
    <name evidence="3" type="ORF">SAMN04487860_101428</name>
</gene>
<dbReference type="NCBIfam" id="TIGR02384">
    <property type="entry name" value="RelB_DinJ"/>
    <property type="match status" value="1"/>
</dbReference>
<organism evidence="3 4">
    <name type="scientific">Ruminococcus flavefaciens</name>
    <dbReference type="NCBI Taxonomy" id="1265"/>
    <lineage>
        <taxon>Bacteria</taxon>
        <taxon>Bacillati</taxon>
        <taxon>Bacillota</taxon>
        <taxon>Clostridia</taxon>
        <taxon>Eubacteriales</taxon>
        <taxon>Oscillospiraceae</taxon>
        <taxon>Ruminococcus</taxon>
    </lineage>
</organism>
<comment type="similarity">
    <text evidence="1">Belongs to the RelB/DinJ antitoxin family.</text>
</comment>
<evidence type="ECO:0000313" key="4">
    <source>
        <dbReference type="Proteomes" id="UP000184394"/>
    </source>
</evidence>
<dbReference type="AlphaFoldDB" id="A0A1M7GPN2"/>
<dbReference type="Pfam" id="PF04221">
    <property type="entry name" value="RelB"/>
    <property type="match status" value="1"/>
</dbReference>
<name>A0A1M7GPN2_RUMFL</name>
<evidence type="ECO:0000313" key="3">
    <source>
        <dbReference type="EMBL" id="SHM18354.1"/>
    </source>
</evidence>